<accession>A0ABV3SZ08</accession>
<dbReference type="InterPro" id="IPR021889">
    <property type="entry name" value="DUF3500"/>
</dbReference>
<protein>
    <submittedName>
        <fullName evidence="1">DUF3500 domain-containing protein</fullName>
    </submittedName>
</protein>
<reference evidence="1 2" key="1">
    <citation type="submission" date="2024-07" db="EMBL/GenBank/DDBJ databases">
        <authorList>
            <person name="Lee S."/>
            <person name="Kang M."/>
        </authorList>
    </citation>
    <scope>NUCLEOTIDE SEQUENCE [LARGE SCALE GENOMIC DNA]</scope>
    <source>
        <strain evidence="1 2">DS6</strain>
    </source>
</reference>
<keyword evidence="2" id="KW-1185">Reference proteome</keyword>
<dbReference type="PANTHER" id="PTHR37489:SF1">
    <property type="entry name" value="DUF3500 DOMAIN-CONTAINING PROTEIN"/>
    <property type="match status" value="1"/>
</dbReference>
<dbReference type="PANTHER" id="PTHR37489">
    <property type="entry name" value="DUF3500 DOMAIN-CONTAINING PROTEIN"/>
    <property type="match status" value="1"/>
</dbReference>
<dbReference type="RefSeq" id="WP_367992446.1">
    <property type="nucleotide sequence ID" value="NZ_JBFPJR010000008.1"/>
</dbReference>
<organism evidence="1 2">
    <name type="scientific">Nocardioides eburneus</name>
    <dbReference type="NCBI Taxonomy" id="3231482"/>
    <lineage>
        <taxon>Bacteria</taxon>
        <taxon>Bacillati</taxon>
        <taxon>Actinomycetota</taxon>
        <taxon>Actinomycetes</taxon>
        <taxon>Propionibacteriales</taxon>
        <taxon>Nocardioidaceae</taxon>
        <taxon>Nocardioides</taxon>
    </lineage>
</organism>
<proteinExistence type="predicted"/>
<evidence type="ECO:0000313" key="2">
    <source>
        <dbReference type="Proteomes" id="UP001556631"/>
    </source>
</evidence>
<evidence type="ECO:0000313" key="1">
    <source>
        <dbReference type="EMBL" id="MEX0427248.1"/>
    </source>
</evidence>
<gene>
    <name evidence="1" type="ORF">AB3X52_06415</name>
</gene>
<dbReference type="Pfam" id="PF12006">
    <property type="entry name" value="DUF3500"/>
    <property type="match status" value="1"/>
</dbReference>
<dbReference type="EMBL" id="JBFPJR010000008">
    <property type="protein sequence ID" value="MEX0427248.1"/>
    <property type="molecule type" value="Genomic_DNA"/>
</dbReference>
<sequence>MATSADRQPDEREQDIDGFFTTARVAGRDEAVELTEDSYRSFLLPLEDPKLAGVRGMTYEEFAQDRYQAPFLRELLSYWDELYREPYVGITTDGVRIDGLYRLPDEPTSASVAGEAAVRAARGVLDTLTSGERDAVCHAIDDPHWRAWSNPEFVVYRVGLRLEVASEATVAAVHGLMAASLSPEGYARVTEAMALNGYLGELVDLPTVMNDRSYWFALYGDPDPVEPWGWQLFGHHVAVNFVSVGGRHVIAPVFLGAEPALTDDADVARTPLFEARERLALELAGSLSAEQRSKAVVYASVLDPSMPEGRVHPADERHVAGAFRDNRVIPYEGMRVSELDERQRGLLRRIVADALLLLAEPQHALALAEYDEHIDDTWLSWYGATDGSQPFYFRVHSPVLITEFDDHAGVWLSNTLPARFHVHTTLRHPHGNDYGKALIAQWRDGRRCKAGE</sequence>
<comment type="caution">
    <text evidence="1">The sequence shown here is derived from an EMBL/GenBank/DDBJ whole genome shotgun (WGS) entry which is preliminary data.</text>
</comment>
<dbReference type="Proteomes" id="UP001556631">
    <property type="component" value="Unassembled WGS sequence"/>
</dbReference>
<name>A0ABV3SZ08_9ACTN</name>